<keyword evidence="4 11" id="KW-0443">Lipid metabolism</keyword>
<keyword evidence="8 11" id="KW-0456">Lyase</keyword>
<feature type="active site" description="Charge relay system; for autoendoproteolytic cleavage activity" evidence="11">
    <location>
        <position position="171"/>
    </location>
</feature>
<dbReference type="InterPro" id="IPR033177">
    <property type="entry name" value="PSD-B"/>
</dbReference>
<comment type="function">
    <text evidence="11">Catalyzes the formation of phosphatidylethanolamine (PtdEtn) from phosphatidylserine (PtdSer).</text>
</comment>
<dbReference type="OrthoDB" id="9802030at2"/>
<evidence type="ECO:0000256" key="3">
    <source>
        <dbReference type="ARBA" id="ARBA00022793"/>
    </source>
</evidence>
<dbReference type="InterPro" id="IPR033179">
    <property type="entry name" value="PSD_type2_pro"/>
</dbReference>
<dbReference type="GO" id="GO:0005886">
    <property type="term" value="C:plasma membrane"/>
    <property type="evidence" value="ECO:0007669"/>
    <property type="project" value="UniProtKB-SubCell"/>
</dbReference>
<comment type="PTM">
    <text evidence="11">Is synthesized initially as an inactive proenzyme. Formation of the active enzyme involves a self-maturation process in which the active site pyruvoyl group is generated from an internal serine residue via an autocatalytic post-translational modification. Two non-identical subunits are generated from the proenzyme in this reaction, and the pyruvate is formed at the N-terminus of the alpha chain, which is derived from the carboxyl end of the proenzyme. The autoendoproteolytic cleavage occurs by a canonical serine protease mechanism, in which the side chain hydroxyl group of the serine supplies its oxygen atom to form the C-terminus of the beta chain, while the remainder of the serine residue undergoes an oxidative deamination to produce ammonia and the pyruvoyl prosthetic group on the alpha chain. During this reaction, the Ser that is part of the protease active site of the proenzyme becomes the pyruvoyl prosthetic group, which constitutes an essential element of the active site of the mature decarboxylase.</text>
</comment>
<dbReference type="NCBIfam" id="TIGR00163">
    <property type="entry name" value="PS_decarb"/>
    <property type="match status" value="1"/>
</dbReference>
<comment type="subcellular location">
    <subcellularLocation>
        <location evidence="11">Cell membrane</location>
        <topology evidence="11">Peripheral membrane protein</topology>
    </subcellularLocation>
</comment>
<accession>A0A4R2TS08</accession>
<dbReference type="EMBL" id="SLYC01000003">
    <property type="protein sequence ID" value="TCQ06648.1"/>
    <property type="molecule type" value="Genomic_DNA"/>
</dbReference>
<comment type="caution">
    <text evidence="12">The sequence shown here is derived from an EMBL/GenBank/DDBJ whole genome shotgun (WGS) entry which is preliminary data.</text>
</comment>
<evidence type="ECO:0000256" key="2">
    <source>
        <dbReference type="ARBA" id="ARBA00022516"/>
    </source>
</evidence>
<comment type="pathway">
    <text evidence="11">Phospholipid metabolism; phosphatidylethanolamine biosynthesis; phosphatidylethanolamine from CDP-diacylglycerol: step 2/2.</text>
</comment>
<evidence type="ECO:0000256" key="10">
    <source>
        <dbReference type="ARBA" id="ARBA00023317"/>
    </source>
</evidence>
<feature type="chain" id="PRO_5023222816" description="Phosphatidylserine decarboxylase alpha chain" evidence="11">
    <location>
        <begin position="258"/>
        <end position="299"/>
    </location>
</feature>
<dbReference type="Pfam" id="PF02666">
    <property type="entry name" value="PS_Dcarbxylase"/>
    <property type="match status" value="1"/>
</dbReference>
<comment type="catalytic activity">
    <reaction evidence="11">
        <text>a 1,2-diacyl-sn-glycero-3-phospho-L-serine + H(+) = a 1,2-diacyl-sn-glycero-3-phosphoethanolamine + CO2</text>
        <dbReference type="Rhea" id="RHEA:20828"/>
        <dbReference type="ChEBI" id="CHEBI:15378"/>
        <dbReference type="ChEBI" id="CHEBI:16526"/>
        <dbReference type="ChEBI" id="CHEBI:57262"/>
        <dbReference type="ChEBI" id="CHEBI:64612"/>
        <dbReference type="EC" id="4.1.1.65"/>
    </reaction>
</comment>
<dbReference type="PANTHER" id="PTHR10067:SF17">
    <property type="entry name" value="PHOSPHATIDYLSERINE DECARBOXYLASE PROENZYME 2"/>
    <property type="match status" value="1"/>
</dbReference>
<name>A0A4R2TS08_9FIRM</name>
<feature type="active site" description="Schiff-base intermediate with substrate; via pyruvic acid; for decarboxylase activity" evidence="11">
    <location>
        <position position="258"/>
    </location>
</feature>
<dbReference type="UniPathway" id="UPA00558">
    <property type="reaction ID" value="UER00616"/>
</dbReference>
<feature type="site" description="Cleavage (non-hydrolytic); by autocatalysis" evidence="11">
    <location>
        <begin position="257"/>
        <end position="258"/>
    </location>
</feature>
<evidence type="ECO:0000256" key="6">
    <source>
        <dbReference type="ARBA" id="ARBA00023145"/>
    </source>
</evidence>
<evidence type="ECO:0000256" key="5">
    <source>
        <dbReference type="ARBA" id="ARBA00023136"/>
    </source>
</evidence>
<feature type="chain" id="PRO_5023222815" description="Phosphatidylserine decarboxylase beta chain" evidence="11">
    <location>
        <begin position="1"/>
        <end position="257"/>
    </location>
</feature>
<reference evidence="12 13" key="1">
    <citation type="submission" date="2019-03" db="EMBL/GenBank/DDBJ databases">
        <title>Genomic Encyclopedia of Type Strains, Phase IV (KMG-IV): sequencing the most valuable type-strain genomes for metagenomic binning, comparative biology and taxonomic classification.</title>
        <authorList>
            <person name="Goeker M."/>
        </authorList>
    </citation>
    <scope>NUCLEOTIDE SEQUENCE [LARGE SCALE GENOMIC DNA]</scope>
    <source>
        <strain evidence="12 13">DSM 100013</strain>
    </source>
</reference>
<dbReference type="PANTHER" id="PTHR10067">
    <property type="entry name" value="PHOSPHATIDYLSERINE DECARBOXYLASE"/>
    <property type="match status" value="1"/>
</dbReference>
<keyword evidence="2 11" id="KW-0444">Lipid biosynthesis</keyword>
<dbReference type="NCBIfam" id="NF001941">
    <property type="entry name" value="PRK00723.1"/>
    <property type="match status" value="1"/>
</dbReference>
<keyword evidence="7 11" id="KW-0594">Phospholipid biosynthesis</keyword>
<evidence type="ECO:0000256" key="9">
    <source>
        <dbReference type="ARBA" id="ARBA00023264"/>
    </source>
</evidence>
<dbReference type="RefSeq" id="WP_132847531.1">
    <property type="nucleotide sequence ID" value="NZ_CP058648.1"/>
</dbReference>
<keyword evidence="3 11" id="KW-0210">Decarboxylase</keyword>
<organism evidence="12 13">
    <name type="scientific">Serpentinicella alkaliphila</name>
    <dbReference type="NCBI Taxonomy" id="1734049"/>
    <lineage>
        <taxon>Bacteria</taxon>
        <taxon>Bacillati</taxon>
        <taxon>Bacillota</taxon>
        <taxon>Clostridia</taxon>
        <taxon>Peptostreptococcales</taxon>
        <taxon>Natronincolaceae</taxon>
        <taxon>Serpentinicella</taxon>
    </lineage>
</organism>
<comment type="cofactor">
    <cofactor evidence="11">
        <name>pyruvate</name>
        <dbReference type="ChEBI" id="CHEBI:15361"/>
    </cofactor>
    <text evidence="11">Binds 1 pyruvoyl group covalently per subunit.</text>
</comment>
<dbReference type="AlphaFoldDB" id="A0A4R2TS08"/>
<proteinExistence type="inferred from homology"/>
<dbReference type="GO" id="GO:0006646">
    <property type="term" value="P:phosphatidylethanolamine biosynthetic process"/>
    <property type="evidence" value="ECO:0007669"/>
    <property type="project" value="UniProtKB-UniRule"/>
</dbReference>
<keyword evidence="9 11" id="KW-1208">Phospholipid metabolism</keyword>
<dbReference type="HAMAP" id="MF_00663">
    <property type="entry name" value="PS_decarb_PSD_B_type2"/>
    <property type="match status" value="1"/>
</dbReference>
<keyword evidence="5 11" id="KW-0472">Membrane</keyword>
<keyword evidence="10 11" id="KW-0670">Pyruvate</keyword>
<feature type="active site" description="Charge relay system; for autoendoproteolytic cleavage activity" evidence="11">
    <location>
        <position position="258"/>
    </location>
</feature>
<keyword evidence="6 11" id="KW-0865">Zymogen</keyword>
<evidence type="ECO:0000256" key="8">
    <source>
        <dbReference type="ARBA" id="ARBA00023239"/>
    </source>
</evidence>
<comment type="pathway">
    <text evidence="1">Lipid metabolism.</text>
</comment>
<sequence length="299" mass="34496">MEIYYIDRKTGEKKNEIVKGHKYLEWSYDTKMGRFFLEILLKRKIASYIYGKLQDLPSSSKNIKSFVEELSINMEEAIEVDPLKYKTFNDFFIRELKQDSRPINNNKNIFISPADGKVFAYENIDINKVIQVKGMEYSLVELFSSDNLAKQYEGGTCIVVRLAPSDYHRFHFPDSGIPKLINKIKGKFYSVNPIALKRVRKLYCQNKRELTLLESDNFGRIIMVEVGATCVGTIIQTYEENKWVERGAEKGYFKFGGSTVILFLQKGQVKIDEDIINNTDAGYETKVYMGEAIGVKNNV</sequence>
<keyword evidence="11" id="KW-1003">Cell membrane</keyword>
<dbReference type="InterPro" id="IPR003817">
    <property type="entry name" value="PS_Dcarbxylase"/>
</dbReference>
<dbReference type="EC" id="4.1.1.65" evidence="11"/>
<evidence type="ECO:0000256" key="7">
    <source>
        <dbReference type="ARBA" id="ARBA00023209"/>
    </source>
</evidence>
<evidence type="ECO:0000313" key="13">
    <source>
        <dbReference type="Proteomes" id="UP000295504"/>
    </source>
</evidence>
<protein>
    <recommendedName>
        <fullName evidence="11">Phosphatidylserine decarboxylase proenzyme</fullName>
        <ecNumber evidence="11">4.1.1.65</ecNumber>
    </recommendedName>
    <component>
        <recommendedName>
            <fullName evidence="11">Phosphatidylserine decarboxylase alpha chain</fullName>
        </recommendedName>
    </component>
    <component>
        <recommendedName>
            <fullName evidence="11">Phosphatidylserine decarboxylase beta chain</fullName>
        </recommendedName>
    </component>
</protein>
<feature type="active site" description="Charge relay system; for autoendoproteolytic cleavage activity" evidence="11">
    <location>
        <position position="115"/>
    </location>
</feature>
<evidence type="ECO:0000256" key="11">
    <source>
        <dbReference type="HAMAP-Rule" id="MF_00663"/>
    </source>
</evidence>
<dbReference type="GO" id="GO:0004609">
    <property type="term" value="F:phosphatidylserine decarboxylase activity"/>
    <property type="evidence" value="ECO:0007669"/>
    <property type="project" value="UniProtKB-UniRule"/>
</dbReference>
<comment type="similarity">
    <text evidence="11">Belongs to the phosphatidylserine decarboxylase family. PSD-B subfamily. Prokaryotic type II sub-subfamily.</text>
</comment>
<feature type="modified residue" description="Pyruvic acid (Ser); by autocatalysis" evidence="11">
    <location>
        <position position="258"/>
    </location>
</feature>
<comment type="subunit">
    <text evidence="11">Heterodimer of a large membrane-associated beta subunit and a small pyruvoyl-containing alpha subunit.</text>
</comment>
<evidence type="ECO:0000313" key="12">
    <source>
        <dbReference type="EMBL" id="TCQ06648.1"/>
    </source>
</evidence>
<evidence type="ECO:0000256" key="1">
    <source>
        <dbReference type="ARBA" id="ARBA00005189"/>
    </source>
</evidence>
<dbReference type="Proteomes" id="UP000295504">
    <property type="component" value="Unassembled WGS sequence"/>
</dbReference>
<keyword evidence="13" id="KW-1185">Reference proteome</keyword>
<evidence type="ECO:0000256" key="4">
    <source>
        <dbReference type="ARBA" id="ARBA00023098"/>
    </source>
</evidence>
<gene>
    <name evidence="11" type="primary">psd</name>
    <name evidence="12" type="ORF">EDD79_100373</name>
</gene>